<organism evidence="1 2">
    <name type="scientific">Coprococcus eutactus</name>
    <dbReference type="NCBI Taxonomy" id="33043"/>
    <lineage>
        <taxon>Bacteria</taxon>
        <taxon>Bacillati</taxon>
        <taxon>Bacillota</taxon>
        <taxon>Clostridia</taxon>
        <taxon>Lachnospirales</taxon>
        <taxon>Lachnospiraceae</taxon>
        <taxon>Coprococcus</taxon>
    </lineage>
</organism>
<reference evidence="1" key="1">
    <citation type="submission" date="2020-06" db="EMBL/GenBank/DDBJ databases">
        <title>Characterization of fructooligosaccharide metabolism and fructooligosaccharide-degrading enzymes in human commensal butyrate producers.</title>
        <authorList>
            <person name="Tanno H."/>
            <person name="Fujii T."/>
            <person name="Hirano K."/>
            <person name="Maeno S."/>
            <person name="Tonozuka T."/>
            <person name="Sakamoto M."/>
            <person name="Ohkuma M."/>
            <person name="Tochio T."/>
            <person name="Endo A."/>
        </authorList>
    </citation>
    <scope>NUCLEOTIDE SEQUENCE</scope>
    <source>
        <strain evidence="1">JCM 31265</strain>
    </source>
</reference>
<comment type="caution">
    <text evidence="1">The sequence shown here is derived from an EMBL/GenBank/DDBJ whole genome shotgun (WGS) entry which is preliminary data.</text>
</comment>
<dbReference type="AlphaFoldDB" id="A0AAI9K0I7"/>
<sequence>MAGFRDDFYCRVGRDYHEHMESSFIYGYVRREREQNLRLRIKEELFCLADTPLSKGRYTRFLVRALLTDRNLVAGLDGIMSLRELVEKTSVGEDSMENMENGSIREKLIGLSESLDRHPVLDIDVDVLRAVTNEILVSFEFEGEKKNPYVQLTSLYMDLYHGVLDSSDYIKGLLDFFSMNSKYIPGKADMAVLQENALAVWGKDVFIGVRKSVDKLARLAQFAESDDVLFARFADSLMERNYAAELTERIQDEILKVEVNTLLYDAGFSSDNETYRPPRKKEKSMEILDAYFKYAGGNPFGGHDESAIPGDYLTWNEYYDACDDLKDTLNANRNDRGHHDVFLPMWLDREIGGGVFLIGRNRFEESAGVRIDSNCELGVVYFLGVEEGRAFEFSAFQSSSYDRDAFPGMEEAVSWFQNYDYREDALEEYRNCNSDAPVGCPDVFLKFFGHTAAEEIHEDLVSDEDIAETLAEFDREVQEDRKRAAFHSVMKKKHRSL</sequence>
<protein>
    <submittedName>
        <fullName evidence="1">Uncharacterized protein</fullName>
    </submittedName>
</protein>
<evidence type="ECO:0000313" key="2">
    <source>
        <dbReference type="Proteomes" id="UP000660047"/>
    </source>
</evidence>
<dbReference type="EMBL" id="BLYL01000001">
    <property type="protein sequence ID" value="GFO93000.1"/>
    <property type="molecule type" value="Genomic_DNA"/>
</dbReference>
<name>A0AAI9K0I7_9FIRM</name>
<gene>
    <name evidence="1" type="ORF">COEU31_00460</name>
</gene>
<proteinExistence type="predicted"/>
<accession>A0AAI9K0I7</accession>
<evidence type="ECO:0000313" key="1">
    <source>
        <dbReference type="EMBL" id="GFO93000.1"/>
    </source>
</evidence>
<dbReference type="RefSeq" id="WP_055222534.1">
    <property type="nucleotide sequence ID" value="NZ_BLYL01000001.1"/>
</dbReference>
<dbReference type="Proteomes" id="UP000660047">
    <property type="component" value="Unassembled WGS sequence"/>
</dbReference>